<dbReference type="InParanoid" id="Q9GRU9"/>
<evidence type="ECO:0000313" key="4">
    <source>
        <dbReference type="WormBase" id="Y94A7B.9"/>
    </source>
</evidence>
<dbReference type="HOGENOM" id="CLU_042960_1_1_1"/>
<accession>Q9GRU9</accession>
<feature type="transmembrane region" description="Helical" evidence="1">
    <location>
        <begin position="245"/>
        <end position="266"/>
    </location>
</feature>
<evidence type="ECO:0000313" key="3">
    <source>
        <dbReference type="Proteomes" id="UP000001940"/>
    </source>
</evidence>
<dbReference type="AGR" id="WB:WBGene00005508"/>
<dbReference type="SMR" id="Q9GRU9"/>
<proteinExistence type="predicted"/>
<keyword evidence="1" id="KW-1133">Transmembrane helix</keyword>
<dbReference type="PaxDb" id="6239-Y94A7B.9"/>
<organism evidence="2 3">
    <name type="scientific">Caenorhabditis elegans</name>
    <dbReference type="NCBI Taxonomy" id="6239"/>
    <lineage>
        <taxon>Eukaryota</taxon>
        <taxon>Metazoa</taxon>
        <taxon>Ecdysozoa</taxon>
        <taxon>Nematoda</taxon>
        <taxon>Chromadorea</taxon>
        <taxon>Rhabditida</taxon>
        <taxon>Rhabditina</taxon>
        <taxon>Rhabditomorpha</taxon>
        <taxon>Rhabditoidea</taxon>
        <taxon>Rhabditidae</taxon>
        <taxon>Peloderinae</taxon>
        <taxon>Caenorhabditis</taxon>
    </lineage>
</organism>
<keyword evidence="3" id="KW-1185">Reference proteome</keyword>
<dbReference type="Pfam" id="PF10318">
    <property type="entry name" value="7TM_GPCR_Srh"/>
    <property type="match status" value="1"/>
</dbReference>
<evidence type="ECO:0000256" key="1">
    <source>
        <dbReference type="SAM" id="Phobius"/>
    </source>
</evidence>
<keyword evidence="1" id="KW-0472">Membrane</keyword>
<evidence type="ECO:0000313" key="2">
    <source>
        <dbReference type="EMBL" id="CAC15864.1"/>
    </source>
</evidence>
<feature type="transmembrane region" description="Helical" evidence="1">
    <location>
        <begin position="135"/>
        <end position="152"/>
    </location>
</feature>
<dbReference type="PANTHER" id="PTHR22941">
    <property type="entry name" value="SERPENTINE RECEPTOR"/>
    <property type="match status" value="1"/>
</dbReference>
<dbReference type="KEGG" id="cel:CELE_Y94A7B.9"/>
<feature type="transmembrane region" description="Helical" evidence="1">
    <location>
        <begin position="278"/>
        <end position="298"/>
    </location>
</feature>
<dbReference type="AlphaFoldDB" id="Q9GRU9"/>
<feature type="transmembrane region" description="Helical" evidence="1">
    <location>
        <begin position="94"/>
        <end position="114"/>
    </location>
</feature>
<dbReference type="CTD" id="190798"/>
<dbReference type="WormBase" id="Y94A7B.9">
    <property type="protein sequence ID" value="CE26314"/>
    <property type="gene ID" value="WBGene00005508"/>
    <property type="gene designation" value="srh-304"/>
</dbReference>
<dbReference type="EMBL" id="BX284605">
    <property type="protein sequence ID" value="CAC15864.1"/>
    <property type="molecule type" value="Genomic_DNA"/>
</dbReference>
<dbReference type="Proteomes" id="UP000001940">
    <property type="component" value="Chromosome V"/>
</dbReference>
<gene>
    <name evidence="2 4" type="primary">srh-304</name>
    <name evidence="2" type="ORF">CELE_Y94A7B.9</name>
    <name evidence="4" type="ORF">Y94A7B.9</name>
</gene>
<dbReference type="GeneID" id="190798"/>
<name>Q9GRU9_CAEEL</name>
<keyword evidence="1" id="KW-0812">Transmembrane</keyword>
<protein>
    <submittedName>
        <fullName evidence="2">Serpentine Receptor, class H</fullName>
    </submittedName>
</protein>
<dbReference type="PANTHER" id="PTHR22941:SF48">
    <property type="entry name" value="G PROTEIN-COUPLED RECEPTOR-RELATED"/>
    <property type="match status" value="1"/>
</dbReference>
<feature type="transmembrane region" description="Helical" evidence="1">
    <location>
        <begin position="195"/>
        <end position="215"/>
    </location>
</feature>
<keyword evidence="2" id="KW-0675">Receptor</keyword>
<dbReference type="PhylomeDB" id="Q9GRU9"/>
<feature type="transmembrane region" description="Helical" evidence="1">
    <location>
        <begin position="47"/>
        <end position="71"/>
    </location>
</feature>
<reference evidence="2 3" key="1">
    <citation type="journal article" date="1998" name="Science">
        <title>Genome sequence of the nematode C. elegans: a platform for investigating biology.</title>
        <authorList>
            <consortium name="The C. elegans sequencing consortium"/>
            <person name="Sulson J.E."/>
            <person name="Waterston R."/>
        </authorList>
    </citation>
    <scope>NUCLEOTIDE SEQUENCE [LARGE SCALE GENOMIC DNA]</scope>
    <source>
        <strain evidence="2 3">Bristol N2</strain>
    </source>
</reference>
<dbReference type="Bgee" id="WBGene00005508">
    <property type="expression patterns" value="Expressed in material anatomical entity and 2 other cell types or tissues"/>
</dbReference>
<dbReference type="InterPro" id="IPR019422">
    <property type="entry name" value="7TM_GPCR_serpentine_rcpt_Srh"/>
</dbReference>
<sequence>MILDFIESPQVYSNILYITSAFSLPIHIFGGYCILYRTTVFMKSVKWSLFNLYLWSFALDISLSLFIQPYFCSPAFAGFPLGIVQWVKGIPMDVLVVCATAIFKVVPVSIISMFENRYFVLFGNKGLWQYLRYPFLMLNYALALVYCISIYIEVPVDQNKARQFLFKSHPQACKVITDKSKIFVMNFEEDIWPAIRQNALTSFVLAEIILLGVLIKMEMNRAIKNIQSSLSLDTLQKQKKCIRALNLQIAIPIAIIFLPAVISAILKMKSSSQQGVDNLLNLTTSLHGVSATILMIYLQKPYRSAFLEIFCRGKRVTSKNVHMMIPSRLSQF</sequence>
<dbReference type="RefSeq" id="NP_507501.1">
    <property type="nucleotide sequence ID" value="NM_075100.1"/>
</dbReference>
<dbReference type="InterPro" id="IPR053220">
    <property type="entry name" value="Nematode_rcpt-like_serp_H"/>
</dbReference>
<feature type="transmembrane region" description="Helical" evidence="1">
    <location>
        <begin position="15"/>
        <end position="35"/>
    </location>
</feature>
<dbReference type="UCSC" id="Y94A7B.9">
    <property type="organism name" value="c. elegans"/>
</dbReference>